<gene>
    <name evidence="1" type="ORF">SDC9_82433</name>
</gene>
<dbReference type="AlphaFoldDB" id="A0A644Z5I2"/>
<name>A0A644Z5I2_9ZZZZ</name>
<organism evidence="1">
    <name type="scientific">bioreactor metagenome</name>
    <dbReference type="NCBI Taxonomy" id="1076179"/>
    <lineage>
        <taxon>unclassified sequences</taxon>
        <taxon>metagenomes</taxon>
        <taxon>ecological metagenomes</taxon>
    </lineage>
</organism>
<protein>
    <submittedName>
        <fullName evidence="1">Uncharacterized protein</fullName>
    </submittedName>
</protein>
<dbReference type="EMBL" id="VSSQ01007414">
    <property type="protein sequence ID" value="MPM35839.1"/>
    <property type="molecule type" value="Genomic_DNA"/>
</dbReference>
<proteinExistence type="predicted"/>
<evidence type="ECO:0000313" key="1">
    <source>
        <dbReference type="EMBL" id="MPM35839.1"/>
    </source>
</evidence>
<accession>A0A644Z5I2</accession>
<sequence length="236" mass="27404">MGLQNLDDSFRFFTLRFEFDSGIAIFGIFPEDDHIGFFRFFQWCRNAFEITDRTQANEKVQCLAQSDIQGTDPSADRCRQRSFDGHQMFTDDIHGLIRQPRTGQIKSFSSCKHFFPDYFTGIAIGFLNCGFEYFFGCLPNFRTDAIPFDERDDRKIRCMQTCFIHNNFFAKCHCALPPIVSFSDKGMYVRLTGPTYFERGRINVASRFCSNTCPNHPETRLIENNSVKRSCSIPKQ</sequence>
<comment type="caution">
    <text evidence="1">The sequence shown here is derived from an EMBL/GenBank/DDBJ whole genome shotgun (WGS) entry which is preliminary data.</text>
</comment>
<reference evidence="1" key="1">
    <citation type="submission" date="2019-08" db="EMBL/GenBank/DDBJ databases">
        <authorList>
            <person name="Kucharzyk K."/>
            <person name="Murdoch R.W."/>
            <person name="Higgins S."/>
            <person name="Loffler F."/>
        </authorList>
    </citation>
    <scope>NUCLEOTIDE SEQUENCE</scope>
</reference>